<dbReference type="KEGG" id="mri:Mal4_02120"/>
<gene>
    <name evidence="2" type="ORF">Mal4_02120</name>
</gene>
<dbReference type="InterPro" id="IPR025297">
    <property type="entry name" value="DUF4159"/>
</dbReference>
<evidence type="ECO:0000259" key="1">
    <source>
        <dbReference type="Pfam" id="PF13709"/>
    </source>
</evidence>
<dbReference type="OrthoDB" id="9773014at2"/>
<protein>
    <recommendedName>
        <fullName evidence="1">DUF4159 domain-containing protein</fullName>
    </recommendedName>
</protein>
<accession>A0A517Z0B5</accession>
<proteinExistence type="predicted"/>
<keyword evidence="3" id="KW-1185">Reference proteome</keyword>
<name>A0A517Z0B5_9PLAN</name>
<evidence type="ECO:0000313" key="3">
    <source>
        <dbReference type="Proteomes" id="UP000320496"/>
    </source>
</evidence>
<dbReference type="AlphaFoldDB" id="A0A517Z0B5"/>
<organism evidence="2 3">
    <name type="scientific">Maioricimonas rarisocia</name>
    <dbReference type="NCBI Taxonomy" id="2528026"/>
    <lineage>
        <taxon>Bacteria</taxon>
        <taxon>Pseudomonadati</taxon>
        <taxon>Planctomycetota</taxon>
        <taxon>Planctomycetia</taxon>
        <taxon>Planctomycetales</taxon>
        <taxon>Planctomycetaceae</taxon>
        <taxon>Maioricimonas</taxon>
    </lineage>
</organism>
<feature type="domain" description="DUF4159" evidence="1">
    <location>
        <begin position="59"/>
        <end position="280"/>
    </location>
</feature>
<dbReference type="EMBL" id="CP036275">
    <property type="protein sequence ID" value="QDU35930.1"/>
    <property type="molecule type" value="Genomic_DNA"/>
</dbReference>
<sequence length="282" mass="33087">MGKRLIAGLMLVMVTTVCLAQRGSSPRFRGSRIVDFNFDRRGVPDWEIDEEFPDDVFTFVRIMYNAQGNGWGKWRTDYPDSDLNFSYRLQQLTSLKVNPNPIILELTDPRLFDYPWIYIVEPGGEPGWAGLNLSPPEVKALRRYLDNGGFLMVDDFWGEREWYNFYIELKKVFPDREPVDLPLDHPVFHCVYELSEKPQVPSIDRAIQGRPYGITWEREDAKEPHYRGIFDDDGRLVVMICHNTDLGDGWEREGENKWYFHEFSEKKAYPLGINIVFYAMTH</sequence>
<reference evidence="2 3" key="1">
    <citation type="submission" date="2019-02" db="EMBL/GenBank/DDBJ databases">
        <title>Deep-cultivation of Planctomycetes and their phenomic and genomic characterization uncovers novel biology.</title>
        <authorList>
            <person name="Wiegand S."/>
            <person name="Jogler M."/>
            <person name="Boedeker C."/>
            <person name="Pinto D."/>
            <person name="Vollmers J."/>
            <person name="Rivas-Marin E."/>
            <person name="Kohn T."/>
            <person name="Peeters S.H."/>
            <person name="Heuer A."/>
            <person name="Rast P."/>
            <person name="Oberbeckmann S."/>
            <person name="Bunk B."/>
            <person name="Jeske O."/>
            <person name="Meyerdierks A."/>
            <person name="Storesund J.E."/>
            <person name="Kallscheuer N."/>
            <person name="Luecker S."/>
            <person name="Lage O.M."/>
            <person name="Pohl T."/>
            <person name="Merkel B.J."/>
            <person name="Hornburger P."/>
            <person name="Mueller R.-W."/>
            <person name="Bruemmer F."/>
            <person name="Labrenz M."/>
            <person name="Spormann A.M."/>
            <person name="Op den Camp H."/>
            <person name="Overmann J."/>
            <person name="Amann R."/>
            <person name="Jetten M.S.M."/>
            <person name="Mascher T."/>
            <person name="Medema M.H."/>
            <person name="Devos D.P."/>
            <person name="Kaster A.-K."/>
            <person name="Ovreas L."/>
            <person name="Rohde M."/>
            <person name="Galperin M.Y."/>
            <person name="Jogler C."/>
        </authorList>
    </citation>
    <scope>NUCLEOTIDE SEQUENCE [LARGE SCALE GENOMIC DNA]</scope>
    <source>
        <strain evidence="2 3">Mal4</strain>
    </source>
</reference>
<dbReference type="RefSeq" id="WP_145366646.1">
    <property type="nucleotide sequence ID" value="NZ_CP036275.1"/>
</dbReference>
<dbReference type="Proteomes" id="UP000320496">
    <property type="component" value="Chromosome"/>
</dbReference>
<dbReference type="Gene3D" id="3.40.50.12140">
    <property type="entry name" value="Domain of unknown function DUF4159"/>
    <property type="match status" value="1"/>
</dbReference>
<evidence type="ECO:0000313" key="2">
    <source>
        <dbReference type="EMBL" id="QDU35930.1"/>
    </source>
</evidence>
<dbReference type="Pfam" id="PF13709">
    <property type="entry name" value="DUF4159"/>
    <property type="match status" value="1"/>
</dbReference>